<dbReference type="NCBIfam" id="NF002696">
    <property type="entry name" value="PRK02487.1-5"/>
    <property type="match status" value="1"/>
</dbReference>
<sequence>MTAETELAETVERLAAEQTELVLDSLTLNDAWALGSIAVEIARERELPVVIEIRRGEQEVFHAAMEGTNADNDTWVARKAASVRRYAMSSLRLGLFFRMHGVDFHEASGLAKGEFVAAGGCIPLEVRSAGMVGTLAVSGLTDEQDHALAVEALRRHLA</sequence>
<proteinExistence type="predicted"/>
<dbReference type="Pfam" id="PF03928">
    <property type="entry name" value="HbpS-like"/>
    <property type="match status" value="1"/>
</dbReference>
<dbReference type="SUPFAM" id="SSF143744">
    <property type="entry name" value="GlcG-like"/>
    <property type="match status" value="1"/>
</dbReference>
<dbReference type="InterPro" id="IPR005624">
    <property type="entry name" value="PduO/GlcC-like"/>
</dbReference>
<evidence type="ECO:0000313" key="2">
    <source>
        <dbReference type="Proteomes" id="UP001172738"/>
    </source>
</evidence>
<evidence type="ECO:0000313" key="1">
    <source>
        <dbReference type="EMBL" id="MDN4472183.1"/>
    </source>
</evidence>
<organism evidence="1 2">
    <name type="scientific">Demequina zhanjiangensis</name>
    <dbReference type="NCBI Taxonomy" id="3051659"/>
    <lineage>
        <taxon>Bacteria</taxon>
        <taxon>Bacillati</taxon>
        <taxon>Actinomycetota</taxon>
        <taxon>Actinomycetes</taxon>
        <taxon>Micrococcales</taxon>
        <taxon>Demequinaceae</taxon>
        <taxon>Demequina</taxon>
    </lineage>
</organism>
<dbReference type="InterPro" id="IPR038084">
    <property type="entry name" value="PduO/GlcC-like_sf"/>
</dbReference>
<dbReference type="Gene3D" id="3.30.450.150">
    <property type="entry name" value="Haem-degrading domain"/>
    <property type="match status" value="1"/>
</dbReference>
<name>A0ABT8FZ61_9MICO</name>
<reference evidence="1" key="1">
    <citation type="submission" date="2023-06" db="EMBL/GenBank/DDBJ databases">
        <title>SYSU T00b26.</title>
        <authorList>
            <person name="Gao L."/>
            <person name="Fang B.-Z."/>
            <person name="Li W.-J."/>
        </authorList>
    </citation>
    <scope>NUCLEOTIDE SEQUENCE</scope>
    <source>
        <strain evidence="1">SYSU T00b26</strain>
    </source>
</reference>
<gene>
    <name evidence="1" type="ORF">QQX04_04155</name>
</gene>
<dbReference type="InterPro" id="IPR010371">
    <property type="entry name" value="YBR137W-like"/>
</dbReference>
<dbReference type="Proteomes" id="UP001172738">
    <property type="component" value="Unassembled WGS sequence"/>
</dbReference>
<keyword evidence="2" id="KW-1185">Reference proteome</keyword>
<dbReference type="RefSeq" id="WP_301126548.1">
    <property type="nucleotide sequence ID" value="NZ_JAUHPV010000002.1"/>
</dbReference>
<dbReference type="PANTHER" id="PTHR28255:SF1">
    <property type="entry name" value="UPF0303 PROTEIN YBR137W"/>
    <property type="match status" value="1"/>
</dbReference>
<protein>
    <submittedName>
        <fullName evidence="1">Heme-degrading domain-containing protein</fullName>
    </submittedName>
</protein>
<comment type="caution">
    <text evidence="1">The sequence shown here is derived from an EMBL/GenBank/DDBJ whole genome shotgun (WGS) entry which is preliminary data.</text>
</comment>
<dbReference type="EMBL" id="JAUHPV010000002">
    <property type="protein sequence ID" value="MDN4472183.1"/>
    <property type="molecule type" value="Genomic_DNA"/>
</dbReference>
<dbReference type="PANTHER" id="PTHR28255">
    <property type="match status" value="1"/>
</dbReference>
<accession>A0ABT8FZ61</accession>
<dbReference type="PIRSF" id="PIRSF008757">
    <property type="entry name" value="UCP008757"/>
    <property type="match status" value="1"/>
</dbReference>